<evidence type="ECO:0000256" key="10">
    <source>
        <dbReference type="SAM" id="MobiDB-lite"/>
    </source>
</evidence>
<evidence type="ECO:0000256" key="9">
    <source>
        <dbReference type="ARBA" id="ARBA00048679"/>
    </source>
</evidence>
<keyword evidence="6" id="KW-0418">Kinase</keyword>
<evidence type="ECO:0000256" key="1">
    <source>
        <dbReference type="ARBA" id="ARBA00009903"/>
    </source>
</evidence>
<feature type="region of interest" description="Disordered" evidence="10">
    <location>
        <begin position="479"/>
        <end position="522"/>
    </location>
</feature>
<feature type="region of interest" description="Disordered" evidence="10">
    <location>
        <begin position="19"/>
        <end position="56"/>
    </location>
</feature>
<dbReference type="PANTHER" id="PTHR45637">
    <property type="entry name" value="FLIPPASE KINASE 1-RELATED"/>
    <property type="match status" value="1"/>
</dbReference>
<dbReference type="EC" id="2.7.11.1" evidence="2"/>
<comment type="catalytic activity">
    <reaction evidence="9">
        <text>L-seryl-[protein] + ATP = O-phospho-L-seryl-[protein] + ADP + H(+)</text>
        <dbReference type="Rhea" id="RHEA:17989"/>
        <dbReference type="Rhea" id="RHEA-COMP:9863"/>
        <dbReference type="Rhea" id="RHEA-COMP:11604"/>
        <dbReference type="ChEBI" id="CHEBI:15378"/>
        <dbReference type="ChEBI" id="CHEBI:29999"/>
        <dbReference type="ChEBI" id="CHEBI:30616"/>
        <dbReference type="ChEBI" id="CHEBI:83421"/>
        <dbReference type="ChEBI" id="CHEBI:456216"/>
        <dbReference type="EC" id="2.7.11.1"/>
    </reaction>
</comment>
<evidence type="ECO:0000256" key="5">
    <source>
        <dbReference type="ARBA" id="ARBA00022741"/>
    </source>
</evidence>
<dbReference type="FunFam" id="1.10.510.10:FF:000277">
    <property type="entry name" value="protein kinase PINOID"/>
    <property type="match status" value="1"/>
</dbReference>
<evidence type="ECO:0000256" key="8">
    <source>
        <dbReference type="ARBA" id="ARBA00047899"/>
    </source>
</evidence>
<evidence type="ECO:0000256" key="4">
    <source>
        <dbReference type="ARBA" id="ARBA00022679"/>
    </source>
</evidence>
<dbReference type="EMBL" id="CAJGYO010000201">
    <property type="protein sequence ID" value="CAD6341391.1"/>
    <property type="molecule type" value="Genomic_DNA"/>
</dbReference>
<keyword evidence="7" id="KW-0067">ATP-binding</keyword>
<dbReference type="Proteomes" id="UP000604825">
    <property type="component" value="Unassembled WGS sequence"/>
</dbReference>
<accession>A0A811SLA9</accession>
<dbReference type="SMART" id="SM00220">
    <property type="entry name" value="S_TKc"/>
    <property type="match status" value="1"/>
</dbReference>
<dbReference type="InterPro" id="IPR008271">
    <property type="entry name" value="Ser/Thr_kinase_AS"/>
</dbReference>
<dbReference type="OrthoDB" id="432483at2759"/>
<dbReference type="PROSITE" id="PS00108">
    <property type="entry name" value="PROTEIN_KINASE_ST"/>
    <property type="match status" value="1"/>
</dbReference>
<dbReference type="AlphaFoldDB" id="A0A811SLA9"/>
<organism evidence="12 13">
    <name type="scientific">Miscanthus lutarioriparius</name>
    <dbReference type="NCBI Taxonomy" id="422564"/>
    <lineage>
        <taxon>Eukaryota</taxon>
        <taxon>Viridiplantae</taxon>
        <taxon>Streptophyta</taxon>
        <taxon>Embryophyta</taxon>
        <taxon>Tracheophyta</taxon>
        <taxon>Spermatophyta</taxon>
        <taxon>Magnoliopsida</taxon>
        <taxon>Liliopsida</taxon>
        <taxon>Poales</taxon>
        <taxon>Poaceae</taxon>
        <taxon>PACMAD clade</taxon>
        <taxon>Panicoideae</taxon>
        <taxon>Andropogonodae</taxon>
        <taxon>Andropogoneae</taxon>
        <taxon>Saccharinae</taxon>
        <taxon>Miscanthus</taxon>
    </lineage>
</organism>
<evidence type="ECO:0000313" key="13">
    <source>
        <dbReference type="Proteomes" id="UP000604825"/>
    </source>
</evidence>
<evidence type="ECO:0000256" key="3">
    <source>
        <dbReference type="ARBA" id="ARBA00022527"/>
    </source>
</evidence>
<dbReference type="PROSITE" id="PS50011">
    <property type="entry name" value="PROTEIN_KINASE_DOM"/>
    <property type="match status" value="1"/>
</dbReference>
<dbReference type="GO" id="GO:0005524">
    <property type="term" value="F:ATP binding"/>
    <property type="evidence" value="ECO:0007669"/>
    <property type="project" value="UniProtKB-KW"/>
</dbReference>
<feature type="domain" description="Protein kinase" evidence="11">
    <location>
        <begin position="125"/>
        <end position="466"/>
    </location>
</feature>
<sequence length="522" mass="55622">MVAAVRVAPGLAMLEVVAPPGPTAGEERLSDADTTASSTAAPNSSLSSPSSAASLPRCSSLSRLSFDCSPSAALSLAASAATPAAAASSSPSPAPARPHRSGDAAWAAIRAASTSAAAPLGPRHFRLLRRIGGGDIGTVYLCRLRDAEGKAEAEAGRQPCGGCLYAMKVVDRRVVAKKKKLERAAAEKRILRVLDHPFLPTLFADFDAAPHFSCVVMEFCPGGDLHSLRHRMPNRRFPLPSARFYAAEVLLALEYLHMMGIVYRDLKPENVLIRADGHIMLTDFDLSLQSTSTPSLESSASTVSSSDDDSATSVSCFPDHLFRLTLRRRSSRRALLRRAASARQPQQPLVVAEPVEARSCSFVGTHEYVAPEVARGDPHGAAVDWWALGVFLYELLHGRTPFAGADNEATLRNIARRPLSFPSGGAAVSAADADARDLIARLLAKDPRQRLGSRRGAADVKAHPFFRGLNFALLRSSRPPVVPGASRSPPLHRSQSCSAATATAARRRASKPPPPDARFDLF</sequence>
<dbReference type="GO" id="GO:0004674">
    <property type="term" value="F:protein serine/threonine kinase activity"/>
    <property type="evidence" value="ECO:0007669"/>
    <property type="project" value="UniProtKB-KW"/>
</dbReference>
<keyword evidence="4" id="KW-0808">Transferase</keyword>
<reference evidence="12" key="1">
    <citation type="submission" date="2020-10" db="EMBL/GenBank/DDBJ databases">
        <authorList>
            <person name="Han B."/>
            <person name="Lu T."/>
            <person name="Zhao Q."/>
            <person name="Huang X."/>
            <person name="Zhao Y."/>
        </authorList>
    </citation>
    <scope>NUCLEOTIDE SEQUENCE</scope>
</reference>
<name>A0A811SLA9_9POAL</name>
<keyword evidence="13" id="KW-1185">Reference proteome</keyword>
<dbReference type="Gene3D" id="3.30.200.20">
    <property type="entry name" value="Phosphorylase Kinase, domain 1"/>
    <property type="match status" value="1"/>
</dbReference>
<dbReference type="InterPro" id="IPR011009">
    <property type="entry name" value="Kinase-like_dom_sf"/>
</dbReference>
<comment type="catalytic activity">
    <reaction evidence="8">
        <text>L-threonyl-[protein] + ATP = O-phospho-L-threonyl-[protein] + ADP + H(+)</text>
        <dbReference type="Rhea" id="RHEA:46608"/>
        <dbReference type="Rhea" id="RHEA-COMP:11060"/>
        <dbReference type="Rhea" id="RHEA-COMP:11605"/>
        <dbReference type="ChEBI" id="CHEBI:15378"/>
        <dbReference type="ChEBI" id="CHEBI:30013"/>
        <dbReference type="ChEBI" id="CHEBI:30616"/>
        <dbReference type="ChEBI" id="CHEBI:61977"/>
        <dbReference type="ChEBI" id="CHEBI:456216"/>
        <dbReference type="EC" id="2.7.11.1"/>
    </reaction>
</comment>
<keyword evidence="3" id="KW-0723">Serine/threonine-protein kinase</keyword>
<dbReference type="SUPFAM" id="SSF56112">
    <property type="entry name" value="Protein kinase-like (PK-like)"/>
    <property type="match status" value="1"/>
</dbReference>
<protein>
    <recommendedName>
        <fullName evidence="2">non-specific serine/threonine protein kinase</fullName>
        <ecNumber evidence="2">2.7.11.1</ecNumber>
    </recommendedName>
</protein>
<dbReference type="Pfam" id="PF00069">
    <property type="entry name" value="Pkinase"/>
    <property type="match status" value="2"/>
</dbReference>
<feature type="compositionally biased region" description="Low complexity" evidence="10">
    <location>
        <begin position="32"/>
        <end position="56"/>
    </location>
</feature>
<keyword evidence="5" id="KW-0547">Nucleotide-binding</keyword>
<dbReference type="FunFam" id="1.10.510.10:FF:000020">
    <property type="entry name" value="serine/threonine-protein kinase D6PK-like"/>
    <property type="match status" value="1"/>
</dbReference>
<dbReference type="Gene3D" id="1.10.510.10">
    <property type="entry name" value="Transferase(Phosphotransferase) domain 1"/>
    <property type="match status" value="2"/>
</dbReference>
<dbReference type="InterPro" id="IPR000719">
    <property type="entry name" value="Prot_kinase_dom"/>
</dbReference>
<comment type="caution">
    <text evidence="12">The sequence shown here is derived from an EMBL/GenBank/DDBJ whole genome shotgun (WGS) entry which is preliminary data.</text>
</comment>
<evidence type="ECO:0000313" key="12">
    <source>
        <dbReference type="EMBL" id="CAD6341391.1"/>
    </source>
</evidence>
<comment type="similarity">
    <text evidence="1">Belongs to the protein kinase superfamily. AGC Ser/Thr protein kinase family.</text>
</comment>
<evidence type="ECO:0000259" key="11">
    <source>
        <dbReference type="PROSITE" id="PS50011"/>
    </source>
</evidence>
<evidence type="ECO:0000256" key="6">
    <source>
        <dbReference type="ARBA" id="ARBA00022777"/>
    </source>
</evidence>
<gene>
    <name evidence="12" type="ORF">NCGR_LOCUS65489</name>
</gene>
<evidence type="ECO:0000256" key="2">
    <source>
        <dbReference type="ARBA" id="ARBA00012513"/>
    </source>
</evidence>
<evidence type="ECO:0000256" key="7">
    <source>
        <dbReference type="ARBA" id="ARBA00022840"/>
    </source>
</evidence>
<proteinExistence type="inferred from homology"/>